<dbReference type="InterPro" id="IPR018108">
    <property type="entry name" value="MCP_transmembrane"/>
</dbReference>
<name>A0ABN8QD36_9CNID</name>
<dbReference type="InterPro" id="IPR050391">
    <property type="entry name" value="Mito_Metabolite_Transporter"/>
</dbReference>
<evidence type="ECO:0000256" key="4">
    <source>
        <dbReference type="ARBA" id="ARBA00022692"/>
    </source>
</evidence>
<feature type="repeat" description="Solcar" evidence="8">
    <location>
        <begin position="90"/>
        <end position="178"/>
    </location>
</feature>
<dbReference type="PANTHER" id="PTHR45618">
    <property type="entry name" value="MITOCHONDRIAL DICARBOXYLATE CARRIER-RELATED"/>
    <property type="match status" value="1"/>
</dbReference>
<dbReference type="Proteomes" id="UP001159427">
    <property type="component" value="Unassembled WGS sequence"/>
</dbReference>
<comment type="subcellular location">
    <subcellularLocation>
        <location evidence="1">Membrane</location>
        <topology evidence="1">Multi-pass membrane protein</topology>
    </subcellularLocation>
</comment>
<feature type="repeat" description="Solcar" evidence="8">
    <location>
        <begin position="279"/>
        <end position="365"/>
    </location>
</feature>
<evidence type="ECO:0008006" key="12">
    <source>
        <dbReference type="Google" id="ProtNLM"/>
    </source>
</evidence>
<evidence type="ECO:0000256" key="1">
    <source>
        <dbReference type="ARBA" id="ARBA00004141"/>
    </source>
</evidence>
<keyword evidence="3 9" id="KW-0813">Transport</keyword>
<evidence type="ECO:0000256" key="5">
    <source>
        <dbReference type="ARBA" id="ARBA00022737"/>
    </source>
</evidence>
<protein>
    <recommendedName>
        <fullName evidence="12">Mitochondrial carrier protein</fullName>
    </recommendedName>
</protein>
<evidence type="ECO:0000313" key="11">
    <source>
        <dbReference type="Proteomes" id="UP001159427"/>
    </source>
</evidence>
<evidence type="ECO:0000256" key="3">
    <source>
        <dbReference type="ARBA" id="ARBA00022448"/>
    </source>
</evidence>
<evidence type="ECO:0000256" key="7">
    <source>
        <dbReference type="ARBA" id="ARBA00023136"/>
    </source>
</evidence>
<dbReference type="Pfam" id="PF00153">
    <property type="entry name" value="Mito_carr"/>
    <property type="match status" value="6"/>
</dbReference>
<accession>A0ABN8QD36</accession>
<dbReference type="InterPro" id="IPR023395">
    <property type="entry name" value="MCP_dom_sf"/>
</dbReference>
<dbReference type="EMBL" id="CALNXI010001248">
    <property type="protein sequence ID" value="CAH3161840.1"/>
    <property type="molecule type" value="Genomic_DNA"/>
</dbReference>
<evidence type="ECO:0000256" key="2">
    <source>
        <dbReference type="ARBA" id="ARBA00006375"/>
    </source>
</evidence>
<feature type="repeat" description="Solcar" evidence="8">
    <location>
        <begin position="471"/>
        <end position="562"/>
    </location>
</feature>
<evidence type="ECO:0000256" key="6">
    <source>
        <dbReference type="ARBA" id="ARBA00022989"/>
    </source>
</evidence>
<dbReference type="SUPFAM" id="SSF103506">
    <property type="entry name" value="Mitochondrial carrier"/>
    <property type="match status" value="2"/>
</dbReference>
<comment type="caution">
    <text evidence="10">The sequence shown here is derived from an EMBL/GenBank/DDBJ whole genome shotgun (WGS) entry which is preliminary data.</text>
</comment>
<feature type="non-terminal residue" evidence="10">
    <location>
        <position position="1"/>
    </location>
</feature>
<feature type="repeat" description="Solcar" evidence="8">
    <location>
        <begin position="374"/>
        <end position="462"/>
    </location>
</feature>
<dbReference type="Gene3D" id="1.50.40.10">
    <property type="entry name" value="Mitochondrial carrier domain"/>
    <property type="match status" value="2"/>
</dbReference>
<feature type="repeat" description="Solcar" evidence="8">
    <location>
        <begin position="1"/>
        <end position="81"/>
    </location>
</feature>
<sequence length="568" mass="62814">AVTNPIDVIKIRMQLENELGSNHSSKNIFKDRYYNGFIRGGLRIYSEEGLRGLYKGLLPSLMREGSYSTIRLGAYEPLKLQLGATDIAHTPLWKKITAGAISGTIGSAIATPTDLVKVRFQAVGPGKRSAYRNTFHAFWTIARMEGIKGLWTGVGPTVQRAAILTAAQIPSYDHTKHTLLNAQLMEEGPALHGVSSVIAGFVTACSTSPFDVVKTRMMNQKKAVSGVPLAYKNSIHCIIQIVKHEGVLGLYKGFIPNWMRIGPHTIVTFFVFERLRHFPFYFYFAVTNPIDVIKIRMQLENELGSNHSSKNIFKDRYYNGFIRGGLRIYSEEGLRGLYKGLLPSLMREGSYSTIRLGAYEPLKLQLGATDIAHTPLWKKITAGAISGTIGSAIATPTDLVKVRFQAVGPGKRSAYRNTFHAFWTIARMEGIKGLWTGVGPTVQRAAILTAAQIPSYDHTKHTLSNAQLMEEGPAVHGVSSVIAGFVTACSTSPFDVVKTRMMNQKKATSGVPLAYKNSIHCIIQIVKHEGVLGLYKGFIPNWMRIGPHTIVTFFVFERLRHFVGMKPV</sequence>
<comment type="similarity">
    <text evidence="2 9">Belongs to the mitochondrial carrier (TC 2.A.29) family.</text>
</comment>
<evidence type="ECO:0000256" key="9">
    <source>
        <dbReference type="RuleBase" id="RU000488"/>
    </source>
</evidence>
<keyword evidence="7 8" id="KW-0472">Membrane</keyword>
<keyword evidence="6" id="KW-1133">Transmembrane helix</keyword>
<keyword evidence="5" id="KW-0677">Repeat</keyword>
<keyword evidence="11" id="KW-1185">Reference proteome</keyword>
<keyword evidence="4 8" id="KW-0812">Transmembrane</keyword>
<feature type="repeat" description="Solcar" evidence="8">
    <location>
        <begin position="187"/>
        <end position="278"/>
    </location>
</feature>
<organism evidence="10 11">
    <name type="scientific">Porites evermanni</name>
    <dbReference type="NCBI Taxonomy" id="104178"/>
    <lineage>
        <taxon>Eukaryota</taxon>
        <taxon>Metazoa</taxon>
        <taxon>Cnidaria</taxon>
        <taxon>Anthozoa</taxon>
        <taxon>Hexacorallia</taxon>
        <taxon>Scleractinia</taxon>
        <taxon>Fungiina</taxon>
        <taxon>Poritidae</taxon>
        <taxon>Porites</taxon>
    </lineage>
</organism>
<reference evidence="10 11" key="1">
    <citation type="submission" date="2022-05" db="EMBL/GenBank/DDBJ databases">
        <authorList>
            <consortium name="Genoscope - CEA"/>
            <person name="William W."/>
        </authorList>
    </citation>
    <scope>NUCLEOTIDE SEQUENCE [LARGE SCALE GENOMIC DNA]</scope>
</reference>
<evidence type="ECO:0000313" key="10">
    <source>
        <dbReference type="EMBL" id="CAH3161840.1"/>
    </source>
</evidence>
<gene>
    <name evidence="10" type="ORF">PEVE_00004071</name>
</gene>
<dbReference type="PROSITE" id="PS50920">
    <property type="entry name" value="SOLCAR"/>
    <property type="match status" value="6"/>
</dbReference>
<proteinExistence type="inferred from homology"/>
<evidence type="ECO:0000256" key="8">
    <source>
        <dbReference type="PROSITE-ProRule" id="PRU00282"/>
    </source>
</evidence>